<feature type="domain" description="Beta-galactosidase 1-like first all-beta" evidence="1">
    <location>
        <begin position="51"/>
        <end position="124"/>
    </location>
</feature>
<proteinExistence type="predicted"/>
<dbReference type="Pfam" id="PF21317">
    <property type="entry name" value="BetaGal_ABD_1"/>
    <property type="match status" value="1"/>
</dbReference>
<name>A0A060C7A5_9ENTE</name>
<evidence type="ECO:0000259" key="1">
    <source>
        <dbReference type="Pfam" id="PF21317"/>
    </source>
</evidence>
<sequence>MIKEEIPTVQISTPIYPRIKGIGAYPINQAVSLFSVVGDISAPVRNDYTLPMEEIGQNYGYLLYRTKIEKASSAAALKVVDGGDRIQWYLDQKPVATQYQDQLAKSIVIEVPKPTSELSLLVEN</sequence>
<protein>
    <submittedName>
        <fullName evidence="2">CAZy families GH35 protein</fullName>
    </submittedName>
</protein>
<dbReference type="EMBL" id="KF123529">
    <property type="protein sequence ID" value="AIA90832.1"/>
    <property type="molecule type" value="Genomic_DNA"/>
</dbReference>
<dbReference type="Gene3D" id="2.60.120.260">
    <property type="entry name" value="Galactose-binding domain-like"/>
    <property type="match status" value="1"/>
</dbReference>
<evidence type="ECO:0000313" key="2">
    <source>
        <dbReference type="EMBL" id="AIA90832.1"/>
    </source>
</evidence>
<feature type="non-terminal residue" evidence="2">
    <location>
        <position position="124"/>
    </location>
</feature>
<reference evidence="2" key="1">
    <citation type="journal article" date="2013" name="Environ. Microbiol.">
        <title>Seasonally variable intestinal metagenomes of the red palm weevil (Rhynchophorus ferrugineus).</title>
        <authorList>
            <person name="Jia S."/>
            <person name="Zhang X."/>
            <person name="Zhang G."/>
            <person name="Yin A."/>
            <person name="Zhang S."/>
            <person name="Li F."/>
            <person name="Wang L."/>
            <person name="Zhao D."/>
            <person name="Yun Q."/>
            <person name="Tala"/>
            <person name="Wang J."/>
            <person name="Sun G."/>
            <person name="Baabdullah M."/>
            <person name="Yu X."/>
            <person name="Hu S."/>
            <person name="Al-Mssallem I.S."/>
            <person name="Yu J."/>
        </authorList>
    </citation>
    <scope>NUCLEOTIDE SEQUENCE</scope>
</reference>
<accession>A0A060C7A5</accession>
<dbReference type="InterPro" id="IPR048912">
    <property type="entry name" value="BetaGal1-like_ABD1"/>
</dbReference>
<dbReference type="AlphaFoldDB" id="A0A060C7A5"/>
<organism evidence="2">
    <name type="scientific">uncultured Enterococcus sp</name>
    <dbReference type="NCBI Taxonomy" id="167972"/>
    <lineage>
        <taxon>Bacteria</taxon>
        <taxon>Bacillati</taxon>
        <taxon>Bacillota</taxon>
        <taxon>Bacilli</taxon>
        <taxon>Lactobacillales</taxon>
        <taxon>Enterococcaceae</taxon>
        <taxon>Enterococcus</taxon>
        <taxon>environmental samples</taxon>
    </lineage>
</organism>